<dbReference type="EMBL" id="KL363234">
    <property type="protein sequence ID" value="KFD51874.1"/>
    <property type="molecule type" value="Genomic_DNA"/>
</dbReference>
<evidence type="ECO:0000313" key="2">
    <source>
        <dbReference type="EMBL" id="KFD67016.1"/>
    </source>
</evidence>
<dbReference type="Proteomes" id="UP000030758">
    <property type="component" value="Unassembled WGS sequence"/>
</dbReference>
<dbReference type="EMBL" id="KL367519">
    <property type="protein sequence ID" value="KFD67016.1"/>
    <property type="molecule type" value="Genomic_DNA"/>
</dbReference>
<organism evidence="2">
    <name type="scientific">Trichuris suis</name>
    <name type="common">pig whipworm</name>
    <dbReference type="NCBI Taxonomy" id="68888"/>
    <lineage>
        <taxon>Eukaryota</taxon>
        <taxon>Metazoa</taxon>
        <taxon>Ecdysozoa</taxon>
        <taxon>Nematoda</taxon>
        <taxon>Enoplea</taxon>
        <taxon>Dorylaimia</taxon>
        <taxon>Trichinellida</taxon>
        <taxon>Trichuridae</taxon>
        <taxon>Trichuris</taxon>
    </lineage>
</organism>
<sequence>MDSFALDCLSRGPFCRGPFGHKRFGRGHFVLDYLSWKRLFYMKREGEELFTLTIYKRRAIIGLFLPQMEFTNCHTSKAKRLKTEMVTRL</sequence>
<reference evidence="2 3" key="1">
    <citation type="journal article" date="2014" name="Nat. Genet.">
        <title>Genome and transcriptome of the porcine whipworm Trichuris suis.</title>
        <authorList>
            <person name="Jex A.R."/>
            <person name="Nejsum P."/>
            <person name="Schwarz E.M."/>
            <person name="Hu L."/>
            <person name="Young N.D."/>
            <person name="Hall R.S."/>
            <person name="Korhonen P.K."/>
            <person name="Liao S."/>
            <person name="Thamsborg S."/>
            <person name="Xia J."/>
            <person name="Xu P."/>
            <person name="Wang S."/>
            <person name="Scheerlinck J.P."/>
            <person name="Hofmann A."/>
            <person name="Sternberg P.W."/>
            <person name="Wang J."/>
            <person name="Gasser R.B."/>
        </authorList>
    </citation>
    <scope>NUCLEOTIDE SEQUENCE [LARGE SCALE GENOMIC DNA]</scope>
    <source>
        <strain evidence="2">DCEP-RM93F</strain>
        <strain evidence="1">DCEP-RM93M</strain>
    </source>
</reference>
<accession>A0A085NC20</accession>
<proteinExistence type="predicted"/>
<evidence type="ECO:0000313" key="1">
    <source>
        <dbReference type="EMBL" id="KFD51874.1"/>
    </source>
</evidence>
<gene>
    <name evidence="1" type="ORF">M513_07203</name>
    <name evidence="2" type="ORF">M514_07203</name>
</gene>
<protein>
    <submittedName>
        <fullName evidence="2">Uncharacterized protein</fullName>
    </submittedName>
</protein>
<evidence type="ECO:0000313" key="3">
    <source>
        <dbReference type="Proteomes" id="UP000030764"/>
    </source>
</evidence>
<dbReference type="Proteomes" id="UP000030764">
    <property type="component" value="Unassembled WGS sequence"/>
</dbReference>
<name>A0A085NC20_9BILA</name>
<keyword evidence="3" id="KW-1185">Reference proteome</keyword>
<dbReference type="AlphaFoldDB" id="A0A085NC20"/>